<dbReference type="PROSITE" id="PS51194">
    <property type="entry name" value="HELICASE_CTER"/>
    <property type="match status" value="1"/>
</dbReference>
<feature type="domain" description="Helicase ATP-binding" evidence="4">
    <location>
        <begin position="304"/>
        <end position="487"/>
    </location>
</feature>
<proteinExistence type="predicted"/>
<reference evidence="6" key="2">
    <citation type="journal article" name="BMC Genomics">
        <title>New genome assemblies reveal patterns of domestication and adaptation across Brettanomyces (Dekkera) species.</title>
        <authorList>
            <person name="Roach M.J."/>
            <person name="Borneman A.R."/>
        </authorList>
    </citation>
    <scope>NUCLEOTIDE SEQUENCE</scope>
    <source>
        <strain evidence="6">UCD 2041</strain>
    </source>
</reference>
<keyword evidence="2" id="KW-0067">ATP-binding</keyword>
<dbReference type="SUPFAM" id="SSF52540">
    <property type="entry name" value="P-loop containing nucleoside triphosphate hydrolases"/>
    <property type="match status" value="1"/>
</dbReference>
<evidence type="ECO:0000313" key="6">
    <source>
        <dbReference type="EMBL" id="QOU19727.1"/>
    </source>
</evidence>
<dbReference type="GO" id="GO:0005524">
    <property type="term" value="F:ATP binding"/>
    <property type="evidence" value="ECO:0007669"/>
    <property type="project" value="UniProtKB-KW"/>
</dbReference>
<evidence type="ECO:0000259" key="5">
    <source>
        <dbReference type="PROSITE" id="PS51194"/>
    </source>
</evidence>
<feature type="region of interest" description="Disordered" evidence="3">
    <location>
        <begin position="1"/>
        <end position="26"/>
    </location>
</feature>
<dbReference type="SMART" id="SM00487">
    <property type="entry name" value="DEXDc"/>
    <property type="match status" value="1"/>
</dbReference>
<dbReference type="EMBL" id="CP063134">
    <property type="protein sequence ID" value="QOU19727.1"/>
    <property type="molecule type" value="Genomic_DNA"/>
</dbReference>
<dbReference type="PANTHER" id="PTHR47957">
    <property type="entry name" value="ATP-DEPENDENT HELICASE HRQ1"/>
    <property type="match status" value="1"/>
</dbReference>
<dbReference type="FunFam" id="3.40.50.300:FF:001137">
    <property type="entry name" value="DEAD/DEAH box helicase"/>
    <property type="match status" value="1"/>
</dbReference>
<dbReference type="CDD" id="cd18797">
    <property type="entry name" value="SF2_C_Hrq"/>
    <property type="match status" value="1"/>
</dbReference>
<dbReference type="AlphaFoldDB" id="A0A871R076"/>
<reference evidence="6" key="1">
    <citation type="submission" date="2020-10" db="EMBL/GenBank/DDBJ databases">
        <authorList>
            <person name="Palmer J.M."/>
        </authorList>
    </citation>
    <scope>NUCLEOTIDE SEQUENCE</scope>
    <source>
        <strain evidence="6">UCD 2041</strain>
    </source>
</reference>
<dbReference type="InterPro" id="IPR011545">
    <property type="entry name" value="DEAD/DEAH_box_helicase_dom"/>
</dbReference>
<dbReference type="GO" id="GO:0005634">
    <property type="term" value="C:nucleus"/>
    <property type="evidence" value="ECO:0007669"/>
    <property type="project" value="TreeGrafter"/>
</dbReference>
<dbReference type="GO" id="GO:0003676">
    <property type="term" value="F:nucleic acid binding"/>
    <property type="evidence" value="ECO:0007669"/>
    <property type="project" value="InterPro"/>
</dbReference>
<accession>A0A871R076</accession>
<evidence type="ECO:0000256" key="1">
    <source>
        <dbReference type="ARBA" id="ARBA00022741"/>
    </source>
</evidence>
<dbReference type="GO" id="GO:0036297">
    <property type="term" value="P:interstrand cross-link repair"/>
    <property type="evidence" value="ECO:0007669"/>
    <property type="project" value="TreeGrafter"/>
</dbReference>
<dbReference type="InterPro" id="IPR001650">
    <property type="entry name" value="Helicase_C-like"/>
</dbReference>
<dbReference type="OrthoDB" id="18781at2759"/>
<gene>
    <name evidence="6" type="ORF">BRETT_003880</name>
</gene>
<dbReference type="PANTHER" id="PTHR47957:SF3">
    <property type="entry name" value="ATP-DEPENDENT HELICASE HRQ1"/>
    <property type="match status" value="1"/>
</dbReference>
<dbReference type="GO" id="GO:0006289">
    <property type="term" value="P:nucleotide-excision repair"/>
    <property type="evidence" value="ECO:0007669"/>
    <property type="project" value="TreeGrafter"/>
</dbReference>
<keyword evidence="1" id="KW-0547">Nucleotide-binding</keyword>
<dbReference type="InterPro" id="IPR055227">
    <property type="entry name" value="HRQ1_WHD"/>
</dbReference>
<protein>
    <recommendedName>
        <fullName evidence="8">RNA helicase</fullName>
    </recommendedName>
</protein>
<evidence type="ECO:0000259" key="4">
    <source>
        <dbReference type="PROSITE" id="PS51192"/>
    </source>
</evidence>
<feature type="compositionally biased region" description="Basic and acidic residues" evidence="3">
    <location>
        <begin position="15"/>
        <end position="26"/>
    </location>
</feature>
<dbReference type="Pfam" id="PF00270">
    <property type="entry name" value="DEAD"/>
    <property type="match status" value="1"/>
</dbReference>
<evidence type="ECO:0000256" key="3">
    <source>
        <dbReference type="SAM" id="MobiDB-lite"/>
    </source>
</evidence>
<dbReference type="Gene3D" id="3.40.50.300">
    <property type="entry name" value="P-loop containing nucleotide triphosphate hydrolases"/>
    <property type="match status" value="2"/>
</dbReference>
<dbReference type="SMART" id="SM00490">
    <property type="entry name" value="HELICc"/>
    <property type="match status" value="1"/>
</dbReference>
<dbReference type="KEGG" id="bbrx:BRETT_003880"/>
<dbReference type="InterPro" id="IPR027417">
    <property type="entry name" value="P-loop_NTPase"/>
</dbReference>
<dbReference type="Pfam" id="PF22982">
    <property type="entry name" value="WHD_HRQ1"/>
    <property type="match status" value="1"/>
</dbReference>
<evidence type="ECO:0000313" key="7">
    <source>
        <dbReference type="Proteomes" id="UP000663131"/>
    </source>
</evidence>
<dbReference type="Proteomes" id="UP000663131">
    <property type="component" value="Chromosome 6"/>
</dbReference>
<sequence>MSKRLVPSDSGQQENQKRQKSDDSSDKFQELKTIHFRLCSYFTFLSSRKHVITTFELLKVAPEKAIKRKLQILDLARIKALIPDDVVYDYFDENQFVLEDKHFSWKNGFEQKDNDIFELKDEFGNVKPFKQLLIFEFIDGDLKKSKTNTAFKTEIRVPQYSPSSVKKLILKRTQKFNGAISSFLASCTENGISDPWAKLTNDAQKYIPHKIDFIDPMQEMEKSTINAQRNEESGAGRPTMGCVIQRLKHATFYRDQIPSNGEFFLTPRSAEYRDLDFELSPKLKEALESSDKITKFYTHQADAMNMIHQGKNVIVSTSTSSGKSLIYQVPVLDAIEKDRYVTAMYIFPTKALAQDQKRSLKDLLKMMPGMTNLVVETYDGDTAKEDRKYIRQNASIIFTNPDMVHTSILPGHQYWQRFLRNLRYVMIDELHMYKGLFGSHVALIMRRLRRICALHGNDKLHFISCSATLKDPVTHMHDIFGIPCEDIVHVKKDGSPSGGKHLIAWNPPLIDARDPISGRINFISESARIVIELIKNNVRTIVFCVVRKTVELVMKEIRHMLKAQDKTGILGQIMSYRGGYSASDRHKIERQMFHGNLKAIISTNALELGIDIGSLDAVVMCGFPISIANFHQQSGRAGRRNKDSLTLFVAADDPVSQHYMAHPKELIKADYPDLALDFENVLVLEGHLQCAAFETPLAKDLKLEEPFFCDYKKLENVVKRRLVLDPSDNCYHPNSRYLPWPSAKVSIRAIEEDSFAVVDMTNGRNVIIEEVEASRTTYTLYDGGIIIHQGLPYIIREFNPEERYAKVERVNVDWITSQRDYTDVDPLVIDKIRSLNSNDVPIYFGTVQTTMIVFGYFKMDRRNQILDAVEVHNPPVKYKSKGLWIDIPKKALDYIRLKGLSAPAGIHAAQHAVINMLPLFILSGLDEIRTECKAPEKEFGHRENKRKRPARLIIFDSKGGQFGSGLSTKAFDNIDIILEQALKTLLECDCEWGCPKCCAAANCKENSLVLSKYAAIIILAVIIGRPIDLDSLPNGPEPNMPEITIETIRPANEFGMVVLSDDLEIIDEKKATNRLKPLPKLEEVVYLGRNNRKPDDELNTFKKEPDGEIVVKQEGDDNIFIKTEERDIALEE</sequence>
<dbReference type="Pfam" id="PF09369">
    <property type="entry name" value="MZB"/>
    <property type="match status" value="1"/>
</dbReference>
<evidence type="ECO:0000256" key="2">
    <source>
        <dbReference type="ARBA" id="ARBA00022840"/>
    </source>
</evidence>
<dbReference type="InterPro" id="IPR014001">
    <property type="entry name" value="Helicase_ATP-bd"/>
</dbReference>
<dbReference type="GO" id="GO:0043138">
    <property type="term" value="F:3'-5' DNA helicase activity"/>
    <property type="evidence" value="ECO:0007669"/>
    <property type="project" value="TreeGrafter"/>
</dbReference>
<dbReference type="PROSITE" id="PS51192">
    <property type="entry name" value="HELICASE_ATP_BIND_1"/>
    <property type="match status" value="1"/>
</dbReference>
<dbReference type="GeneID" id="64575803"/>
<feature type="domain" description="Helicase C-terminal" evidence="5">
    <location>
        <begin position="526"/>
        <end position="682"/>
    </location>
</feature>
<organism evidence="6 7">
    <name type="scientific">Dekkera bruxellensis</name>
    <name type="common">Brettanomyces custersii</name>
    <dbReference type="NCBI Taxonomy" id="5007"/>
    <lineage>
        <taxon>Eukaryota</taxon>
        <taxon>Fungi</taxon>
        <taxon>Dikarya</taxon>
        <taxon>Ascomycota</taxon>
        <taxon>Saccharomycotina</taxon>
        <taxon>Pichiomycetes</taxon>
        <taxon>Pichiales</taxon>
        <taxon>Pichiaceae</taxon>
        <taxon>Brettanomyces</taxon>
    </lineage>
</organism>
<dbReference type="Pfam" id="PF00271">
    <property type="entry name" value="Helicase_C"/>
    <property type="match status" value="1"/>
</dbReference>
<evidence type="ECO:0008006" key="8">
    <source>
        <dbReference type="Google" id="ProtNLM"/>
    </source>
</evidence>
<dbReference type="CDD" id="cd17923">
    <property type="entry name" value="DEXHc_Hrq1-like"/>
    <property type="match status" value="1"/>
</dbReference>
<dbReference type="RefSeq" id="XP_041136220.1">
    <property type="nucleotide sequence ID" value="XM_041282381.1"/>
</dbReference>
<dbReference type="InterPro" id="IPR018973">
    <property type="entry name" value="MZB"/>
</dbReference>
<name>A0A871R076_DEKBR</name>